<feature type="compositionally biased region" description="Low complexity" evidence="1">
    <location>
        <begin position="59"/>
        <end position="93"/>
    </location>
</feature>
<comment type="caution">
    <text evidence="2">The sequence shown here is derived from an EMBL/GenBank/DDBJ whole genome shotgun (WGS) entry which is preliminary data.</text>
</comment>
<evidence type="ECO:0000256" key="1">
    <source>
        <dbReference type="SAM" id="MobiDB-lite"/>
    </source>
</evidence>
<reference evidence="2" key="1">
    <citation type="submission" date="2021-06" db="EMBL/GenBank/DDBJ databases">
        <title>Parelaphostrongylus tenuis whole genome reference sequence.</title>
        <authorList>
            <person name="Garwood T.J."/>
            <person name="Larsen P.A."/>
            <person name="Fountain-Jones N.M."/>
            <person name="Garbe J.R."/>
            <person name="Macchietto M.G."/>
            <person name="Kania S.A."/>
            <person name="Gerhold R.W."/>
            <person name="Richards J.E."/>
            <person name="Wolf T.M."/>
        </authorList>
    </citation>
    <scope>NUCLEOTIDE SEQUENCE</scope>
    <source>
        <strain evidence="2">MNPRO001-30</strain>
        <tissue evidence="2">Meninges</tissue>
    </source>
</reference>
<protein>
    <submittedName>
        <fullName evidence="2">Uncharacterized protein</fullName>
    </submittedName>
</protein>
<evidence type="ECO:0000313" key="3">
    <source>
        <dbReference type="Proteomes" id="UP001196413"/>
    </source>
</evidence>
<dbReference type="AlphaFoldDB" id="A0AAD5QMN8"/>
<organism evidence="2 3">
    <name type="scientific">Parelaphostrongylus tenuis</name>
    <name type="common">Meningeal worm</name>
    <dbReference type="NCBI Taxonomy" id="148309"/>
    <lineage>
        <taxon>Eukaryota</taxon>
        <taxon>Metazoa</taxon>
        <taxon>Ecdysozoa</taxon>
        <taxon>Nematoda</taxon>
        <taxon>Chromadorea</taxon>
        <taxon>Rhabditida</taxon>
        <taxon>Rhabditina</taxon>
        <taxon>Rhabditomorpha</taxon>
        <taxon>Strongyloidea</taxon>
        <taxon>Metastrongylidae</taxon>
        <taxon>Parelaphostrongylus</taxon>
    </lineage>
</organism>
<accession>A0AAD5QMN8</accession>
<keyword evidence="3" id="KW-1185">Reference proteome</keyword>
<evidence type="ECO:0000313" key="2">
    <source>
        <dbReference type="EMBL" id="KAJ1354730.1"/>
    </source>
</evidence>
<feature type="compositionally biased region" description="Basic and acidic residues" evidence="1">
    <location>
        <begin position="1"/>
        <end position="10"/>
    </location>
</feature>
<gene>
    <name evidence="2" type="ORF">KIN20_011740</name>
</gene>
<sequence length="309" mass="34331">MTQNVDRPEKSQSSVTVPENEKLKLFTEMEESIAMLLDYGQHQPQKPPLRRNLSRQKSNDSNSLTSSLSSTTRKPDSDSLPSDLSRSRGGSSLTMTESIYDNMPKERRRRSQEVVTASPVPKPRIAQPCTISVIGDDISSARITPEQSRKSIKSMDSIDIIQSDQYMNLSTLALPQLSIANRAGSCEMLTACQNEGDNFNLEAKLKNAVCFGILPLTEVAQKLVMVRLPGFGLQQVHRASTLAFTASDIAPSINSPTEHYTDIVLPSIFVAYVDLPVQTIGDVLNNEKSCPHHFYFPIWTRFIEPSLTE</sequence>
<feature type="region of interest" description="Disordered" evidence="1">
    <location>
        <begin position="1"/>
        <end position="22"/>
    </location>
</feature>
<feature type="region of interest" description="Disordered" evidence="1">
    <location>
        <begin position="37"/>
        <end position="123"/>
    </location>
</feature>
<proteinExistence type="predicted"/>
<name>A0AAD5QMN8_PARTN</name>
<dbReference type="EMBL" id="JAHQIW010002182">
    <property type="protein sequence ID" value="KAJ1354730.1"/>
    <property type="molecule type" value="Genomic_DNA"/>
</dbReference>
<dbReference type="Proteomes" id="UP001196413">
    <property type="component" value="Unassembled WGS sequence"/>
</dbReference>